<sequence length="25" mass="3059">METPVNWTQCWRLQSKGEHFLNLHC</sequence>
<evidence type="ECO:0000313" key="1">
    <source>
        <dbReference type="EMBL" id="JAD55285.1"/>
    </source>
</evidence>
<dbReference type="EMBL" id="GBRH01242610">
    <property type="protein sequence ID" value="JAD55285.1"/>
    <property type="molecule type" value="Transcribed_RNA"/>
</dbReference>
<proteinExistence type="predicted"/>
<organism evidence="1">
    <name type="scientific">Arundo donax</name>
    <name type="common">Giant reed</name>
    <name type="synonym">Donax arundinaceus</name>
    <dbReference type="NCBI Taxonomy" id="35708"/>
    <lineage>
        <taxon>Eukaryota</taxon>
        <taxon>Viridiplantae</taxon>
        <taxon>Streptophyta</taxon>
        <taxon>Embryophyta</taxon>
        <taxon>Tracheophyta</taxon>
        <taxon>Spermatophyta</taxon>
        <taxon>Magnoliopsida</taxon>
        <taxon>Liliopsida</taxon>
        <taxon>Poales</taxon>
        <taxon>Poaceae</taxon>
        <taxon>PACMAD clade</taxon>
        <taxon>Arundinoideae</taxon>
        <taxon>Arundineae</taxon>
        <taxon>Arundo</taxon>
    </lineage>
</organism>
<protein>
    <submittedName>
        <fullName evidence="1">Uncharacterized protein</fullName>
    </submittedName>
</protein>
<dbReference type="AlphaFoldDB" id="A0A0A9B289"/>
<reference evidence="1" key="1">
    <citation type="submission" date="2014-09" db="EMBL/GenBank/DDBJ databases">
        <authorList>
            <person name="Magalhaes I.L.F."/>
            <person name="Oliveira U."/>
            <person name="Santos F.R."/>
            <person name="Vidigal T.H.D.A."/>
            <person name="Brescovit A.D."/>
            <person name="Santos A.J."/>
        </authorList>
    </citation>
    <scope>NUCLEOTIDE SEQUENCE</scope>
    <source>
        <tissue evidence="1">Shoot tissue taken approximately 20 cm above the soil surface</tissue>
    </source>
</reference>
<name>A0A0A9B289_ARUDO</name>
<reference evidence="1" key="2">
    <citation type="journal article" date="2015" name="Data Brief">
        <title>Shoot transcriptome of the giant reed, Arundo donax.</title>
        <authorList>
            <person name="Barrero R.A."/>
            <person name="Guerrero F.D."/>
            <person name="Moolhuijzen P."/>
            <person name="Goolsby J.A."/>
            <person name="Tidwell J."/>
            <person name="Bellgard S.E."/>
            <person name="Bellgard M.I."/>
        </authorList>
    </citation>
    <scope>NUCLEOTIDE SEQUENCE</scope>
    <source>
        <tissue evidence="1">Shoot tissue taken approximately 20 cm above the soil surface</tissue>
    </source>
</reference>
<accession>A0A0A9B289</accession>